<dbReference type="Pfam" id="PF00024">
    <property type="entry name" value="PAN_1"/>
    <property type="match status" value="1"/>
</dbReference>
<dbReference type="PROSITE" id="PS50948">
    <property type="entry name" value="PAN"/>
    <property type="match status" value="1"/>
</dbReference>
<dbReference type="SUPFAM" id="SSF57414">
    <property type="entry name" value="Hairpin loop containing domain-like"/>
    <property type="match status" value="1"/>
</dbReference>
<name>A0ABN8N919_9CNID</name>
<evidence type="ECO:0000256" key="1">
    <source>
        <dbReference type="SAM" id="SignalP"/>
    </source>
</evidence>
<evidence type="ECO:0000313" key="3">
    <source>
        <dbReference type="EMBL" id="CAH3043192.1"/>
    </source>
</evidence>
<dbReference type="InterPro" id="IPR003609">
    <property type="entry name" value="Pan_app"/>
</dbReference>
<dbReference type="Proteomes" id="UP001159405">
    <property type="component" value="Unassembled WGS sequence"/>
</dbReference>
<feature type="signal peptide" evidence="1">
    <location>
        <begin position="1"/>
        <end position="18"/>
    </location>
</feature>
<dbReference type="Gene3D" id="3.50.4.10">
    <property type="entry name" value="Hepatocyte Growth Factor"/>
    <property type="match status" value="1"/>
</dbReference>
<feature type="chain" id="PRO_5047042002" description="Apple domain-containing protein" evidence="1">
    <location>
        <begin position="19"/>
        <end position="240"/>
    </location>
</feature>
<feature type="domain" description="Apple" evidence="2">
    <location>
        <begin position="21"/>
        <end position="96"/>
    </location>
</feature>
<keyword evidence="1" id="KW-0732">Signal</keyword>
<protein>
    <recommendedName>
        <fullName evidence="2">Apple domain-containing protein</fullName>
    </recommendedName>
</protein>
<dbReference type="EMBL" id="CALNXK010000011">
    <property type="protein sequence ID" value="CAH3043192.1"/>
    <property type="molecule type" value="Genomic_DNA"/>
</dbReference>
<evidence type="ECO:0000259" key="2">
    <source>
        <dbReference type="PROSITE" id="PS50948"/>
    </source>
</evidence>
<keyword evidence="4" id="KW-1185">Reference proteome</keyword>
<proteinExistence type="predicted"/>
<accession>A0ABN8N919</accession>
<reference evidence="3 4" key="1">
    <citation type="submission" date="2022-05" db="EMBL/GenBank/DDBJ databases">
        <authorList>
            <consortium name="Genoscope - CEA"/>
            <person name="William W."/>
        </authorList>
    </citation>
    <scope>NUCLEOTIDE SEQUENCE [LARGE SCALE GENOMIC DNA]</scope>
</reference>
<gene>
    <name evidence="3" type="ORF">PLOB_00002708</name>
</gene>
<comment type="caution">
    <text evidence="3">The sequence shown here is derived from an EMBL/GenBank/DDBJ whole genome shotgun (WGS) entry which is preliminary data.</text>
</comment>
<organism evidence="3 4">
    <name type="scientific">Porites lobata</name>
    <dbReference type="NCBI Taxonomy" id="104759"/>
    <lineage>
        <taxon>Eukaryota</taxon>
        <taxon>Metazoa</taxon>
        <taxon>Cnidaria</taxon>
        <taxon>Anthozoa</taxon>
        <taxon>Hexacorallia</taxon>
        <taxon>Scleractinia</taxon>
        <taxon>Fungiina</taxon>
        <taxon>Poritidae</taxon>
        <taxon>Porites</taxon>
    </lineage>
</organism>
<sequence>MVIFAIIYHLALIHRSVSQSCKHHRSVYGFALVDHEYKSFTADRLATCYSACNTQLTCQSFNYDLVNKICQFNNDTKYFRANYYKEKATSVYADNPDSEVPWRMLNLNRVCFGAKDDGFGKFHIGVGGTILAFKLVHVSGSVSCKYGVFTKWGCNPSESYIQTVLTNSSDVIIVPESQRTPYTLNGYHSDSQEIVFPVLTNPMVLASGQELRLWYGEDLADDSESNNGGTTCADVYAKYK</sequence>
<evidence type="ECO:0000313" key="4">
    <source>
        <dbReference type="Proteomes" id="UP001159405"/>
    </source>
</evidence>